<feature type="region of interest" description="Disordered" evidence="1">
    <location>
        <begin position="203"/>
        <end position="302"/>
    </location>
</feature>
<dbReference type="AlphaFoldDB" id="A0A9J2PCY4"/>
<evidence type="ECO:0000256" key="1">
    <source>
        <dbReference type="SAM" id="MobiDB-lite"/>
    </source>
</evidence>
<dbReference type="WBParaSite" id="ALUE_0000755601-mRNA-1">
    <property type="protein sequence ID" value="ALUE_0000755601-mRNA-1"/>
    <property type="gene ID" value="ALUE_0000755601"/>
</dbReference>
<dbReference type="CDD" id="cd01040">
    <property type="entry name" value="Mb-like"/>
    <property type="match status" value="1"/>
</dbReference>
<dbReference type="InterPro" id="IPR044399">
    <property type="entry name" value="Mb-like_M"/>
</dbReference>
<dbReference type="Proteomes" id="UP000036681">
    <property type="component" value="Unplaced"/>
</dbReference>
<dbReference type="InterPro" id="IPR012292">
    <property type="entry name" value="Globin/Proto"/>
</dbReference>
<feature type="compositionally biased region" description="Polar residues" evidence="1">
    <location>
        <begin position="206"/>
        <end position="229"/>
    </location>
</feature>
<accession>A0A9J2PCY4</accession>
<keyword evidence="2" id="KW-1185">Reference proteome</keyword>
<name>A0A9J2PCY4_ASCLU</name>
<sequence>MGNAKSSEQVSNKRNASLPRLALPDDRKTSTASKKYVKRMSTSSQGSGSQSGRTVKPALPLAQRQIVKSCMDNAKDDIAERIYRRVIEKREDFRNFVESLPVEQRMELADNLREFLNGVVERLMDSEEVQRLSQEFGGRHVQFRSLGFRPDFFATTADAVTTECVFLDAAVHQASDTLTAWSTLTSLMFSSVRDGYYNEMRKQRRASNCITKPKTTQEALSIDENNQNEEGFPRKGSRGGSRSVSPMESSEGVTDETVSAEEPPTEISEPPVLGDEADEGSETNEKPESNNYLLPPQEIHGC</sequence>
<reference evidence="3" key="1">
    <citation type="submission" date="2023-03" db="UniProtKB">
        <authorList>
            <consortium name="WormBaseParasite"/>
        </authorList>
    </citation>
    <scope>IDENTIFICATION</scope>
</reference>
<proteinExistence type="predicted"/>
<organism evidence="2 3">
    <name type="scientific">Ascaris lumbricoides</name>
    <name type="common">Giant roundworm</name>
    <dbReference type="NCBI Taxonomy" id="6252"/>
    <lineage>
        <taxon>Eukaryota</taxon>
        <taxon>Metazoa</taxon>
        <taxon>Ecdysozoa</taxon>
        <taxon>Nematoda</taxon>
        <taxon>Chromadorea</taxon>
        <taxon>Rhabditida</taxon>
        <taxon>Spirurina</taxon>
        <taxon>Ascaridomorpha</taxon>
        <taxon>Ascaridoidea</taxon>
        <taxon>Ascarididae</taxon>
        <taxon>Ascaris</taxon>
    </lineage>
</organism>
<protein>
    <submittedName>
        <fullName evidence="3">Globin family profile domain-containing protein</fullName>
    </submittedName>
</protein>
<evidence type="ECO:0000313" key="2">
    <source>
        <dbReference type="Proteomes" id="UP000036681"/>
    </source>
</evidence>
<evidence type="ECO:0000313" key="3">
    <source>
        <dbReference type="WBParaSite" id="ALUE_0000755601-mRNA-1"/>
    </source>
</evidence>
<dbReference type="SUPFAM" id="SSF46458">
    <property type="entry name" value="Globin-like"/>
    <property type="match status" value="1"/>
</dbReference>
<dbReference type="GO" id="GO:0019825">
    <property type="term" value="F:oxygen binding"/>
    <property type="evidence" value="ECO:0007669"/>
    <property type="project" value="InterPro"/>
</dbReference>
<dbReference type="Gene3D" id="1.10.490.10">
    <property type="entry name" value="Globins"/>
    <property type="match status" value="1"/>
</dbReference>
<feature type="compositionally biased region" description="Polar residues" evidence="1">
    <location>
        <begin position="1"/>
        <end position="15"/>
    </location>
</feature>
<feature type="compositionally biased region" description="Low complexity" evidence="1">
    <location>
        <begin position="41"/>
        <end position="52"/>
    </location>
</feature>
<dbReference type="InterPro" id="IPR009050">
    <property type="entry name" value="Globin-like_sf"/>
</dbReference>
<feature type="region of interest" description="Disordered" evidence="1">
    <location>
        <begin position="1"/>
        <end position="57"/>
    </location>
</feature>
<dbReference type="GO" id="GO:0020037">
    <property type="term" value="F:heme binding"/>
    <property type="evidence" value="ECO:0007669"/>
    <property type="project" value="InterPro"/>
</dbReference>